<evidence type="ECO:0000313" key="8">
    <source>
        <dbReference type="Proteomes" id="UP001632038"/>
    </source>
</evidence>
<keyword evidence="2" id="KW-0645">Protease</keyword>
<gene>
    <name evidence="7" type="ORF">CASFOL_035056</name>
</gene>
<evidence type="ECO:0000256" key="6">
    <source>
        <dbReference type="SAM" id="SignalP"/>
    </source>
</evidence>
<dbReference type="EMBL" id="JAVIJP010000066">
    <property type="protein sequence ID" value="KAL3620144.1"/>
    <property type="molecule type" value="Genomic_DNA"/>
</dbReference>
<accession>A0ABD3BSA0</accession>
<organism evidence="7 8">
    <name type="scientific">Castilleja foliolosa</name>
    <dbReference type="NCBI Taxonomy" id="1961234"/>
    <lineage>
        <taxon>Eukaryota</taxon>
        <taxon>Viridiplantae</taxon>
        <taxon>Streptophyta</taxon>
        <taxon>Embryophyta</taxon>
        <taxon>Tracheophyta</taxon>
        <taxon>Spermatophyta</taxon>
        <taxon>Magnoliopsida</taxon>
        <taxon>eudicotyledons</taxon>
        <taxon>Gunneridae</taxon>
        <taxon>Pentapetalae</taxon>
        <taxon>asterids</taxon>
        <taxon>lamiids</taxon>
        <taxon>Lamiales</taxon>
        <taxon>Orobanchaceae</taxon>
        <taxon>Pedicularideae</taxon>
        <taxon>Castillejinae</taxon>
        <taxon>Castilleja</taxon>
    </lineage>
</organism>
<evidence type="ECO:0000256" key="2">
    <source>
        <dbReference type="ARBA" id="ARBA00022670"/>
    </source>
</evidence>
<feature type="signal peptide" evidence="6">
    <location>
        <begin position="1"/>
        <end position="27"/>
    </location>
</feature>
<reference evidence="8" key="1">
    <citation type="journal article" date="2024" name="IScience">
        <title>Strigolactones Initiate the Formation of Haustorium-like Structures in Castilleja.</title>
        <authorList>
            <person name="Buerger M."/>
            <person name="Peterson D."/>
            <person name="Chory J."/>
        </authorList>
    </citation>
    <scope>NUCLEOTIDE SEQUENCE [LARGE SCALE GENOMIC DNA]</scope>
</reference>
<evidence type="ECO:0000256" key="3">
    <source>
        <dbReference type="ARBA" id="ARBA00022729"/>
    </source>
</evidence>
<sequence>MAPSKVILLFQFYPFLFLSLLLHQTLSTFPHKQAFSFRNPDIDITPKPLPWDYKIFYYNQTLDHFNYDKQSYTTFKQKFVVNHAHWGGNSTYPIMAYLGAEGPLDVQSVGFINDNAQNLSSLSVFIEHRFYGESNPAGSMEEALKNDTLRGCFNSAQALADYAEILLHVKRLFGVPDAPIAVLGGSYGGMLAAWFRLKYPHIAIGALASSAPILYFDNITPQNGFDLIVAKDYKDISVNCYETILDSWAAIDEVASKPKGLSILSQRFNTCSKLNHTYELRDFLDSMYTTAAQYDEPPEYPVSKICKGIDNATNKTDIIGSIIAGVVSYKGNKTCYDMNDYNKLDDETTMGWNWQSCTEMVMPIGNGGNGTLYEKYSPFKLRRFMRRCNNLNGVWPRSRWVTSYYGGHHINLVLKNFGSNIIFSNGARDPASSGGVLESISKSIVAVTTLNGSHCLDLYPATESDPAWLVEQRNTELSIIQGWIKAYNTEMKALKKMKALTK</sequence>
<dbReference type="FunFam" id="1.20.120.980:FF:000006">
    <property type="entry name" value="Serine carboxypeptidase S28 family protein"/>
    <property type="match status" value="1"/>
</dbReference>
<evidence type="ECO:0000313" key="7">
    <source>
        <dbReference type="EMBL" id="KAL3620144.1"/>
    </source>
</evidence>
<proteinExistence type="inferred from homology"/>
<dbReference type="PANTHER" id="PTHR11010">
    <property type="entry name" value="PROTEASE S28 PRO-X CARBOXYPEPTIDASE-RELATED"/>
    <property type="match status" value="1"/>
</dbReference>
<dbReference type="GO" id="GO:0008233">
    <property type="term" value="F:peptidase activity"/>
    <property type="evidence" value="ECO:0007669"/>
    <property type="project" value="UniProtKB-KW"/>
</dbReference>
<dbReference type="GO" id="GO:0006508">
    <property type="term" value="P:proteolysis"/>
    <property type="evidence" value="ECO:0007669"/>
    <property type="project" value="UniProtKB-KW"/>
</dbReference>
<keyword evidence="8" id="KW-1185">Reference proteome</keyword>
<dbReference type="PANTHER" id="PTHR11010:SF96">
    <property type="entry name" value="LYSOSOMAL PRO-X CARBOXYPEPTIDASE-LIKE ISOFORM X1"/>
    <property type="match status" value="1"/>
</dbReference>
<dbReference type="Pfam" id="PF05577">
    <property type="entry name" value="Peptidase_S28"/>
    <property type="match status" value="1"/>
</dbReference>
<keyword evidence="4" id="KW-0378">Hydrolase</keyword>
<dbReference type="SUPFAM" id="SSF53474">
    <property type="entry name" value="alpha/beta-Hydrolases"/>
    <property type="match status" value="1"/>
</dbReference>
<evidence type="ECO:0008006" key="9">
    <source>
        <dbReference type="Google" id="ProtNLM"/>
    </source>
</evidence>
<dbReference type="InterPro" id="IPR029058">
    <property type="entry name" value="AB_hydrolase_fold"/>
</dbReference>
<dbReference type="InterPro" id="IPR008758">
    <property type="entry name" value="Peptidase_S28"/>
</dbReference>
<dbReference type="InterPro" id="IPR042269">
    <property type="entry name" value="Ser_carbopepase_S28_SKS"/>
</dbReference>
<evidence type="ECO:0000256" key="4">
    <source>
        <dbReference type="ARBA" id="ARBA00022801"/>
    </source>
</evidence>
<comment type="caution">
    <text evidence="7">The sequence shown here is derived from an EMBL/GenBank/DDBJ whole genome shotgun (WGS) entry which is preliminary data.</text>
</comment>
<dbReference type="Gene3D" id="3.40.50.1820">
    <property type="entry name" value="alpha/beta hydrolase"/>
    <property type="match status" value="1"/>
</dbReference>
<protein>
    <recommendedName>
        <fullName evidence="9">Lysosomal Pro-X carboxypeptidase</fullName>
    </recommendedName>
</protein>
<dbReference type="AlphaFoldDB" id="A0ABD3BSA0"/>
<name>A0ABD3BSA0_9LAMI</name>
<evidence type="ECO:0000256" key="1">
    <source>
        <dbReference type="ARBA" id="ARBA00011079"/>
    </source>
</evidence>
<comment type="similarity">
    <text evidence="1">Belongs to the peptidase S28 family.</text>
</comment>
<keyword evidence="5" id="KW-0325">Glycoprotein</keyword>
<feature type="chain" id="PRO_5044878207" description="Lysosomal Pro-X carboxypeptidase" evidence="6">
    <location>
        <begin position="28"/>
        <end position="502"/>
    </location>
</feature>
<evidence type="ECO:0000256" key="5">
    <source>
        <dbReference type="ARBA" id="ARBA00023180"/>
    </source>
</evidence>
<dbReference type="Gene3D" id="1.20.120.980">
    <property type="entry name" value="Serine carboxypeptidase S28, SKS domain"/>
    <property type="match status" value="1"/>
</dbReference>
<keyword evidence="3 6" id="KW-0732">Signal</keyword>
<dbReference type="Proteomes" id="UP001632038">
    <property type="component" value="Unassembled WGS sequence"/>
</dbReference>